<reference evidence="2 3" key="1">
    <citation type="submission" date="2020-12" db="EMBL/GenBank/DDBJ databases">
        <title>Metabolic potential, ecology and presence of endohyphal bacteria is reflected in genomic diversity of Mucoromycotina.</title>
        <authorList>
            <person name="Muszewska A."/>
            <person name="Okrasinska A."/>
            <person name="Steczkiewicz K."/>
            <person name="Drgas O."/>
            <person name="Orlowska M."/>
            <person name="Perlinska-Lenart U."/>
            <person name="Aleksandrzak-Piekarczyk T."/>
            <person name="Szatraj K."/>
            <person name="Zielenkiewicz U."/>
            <person name="Pilsyk S."/>
            <person name="Malc E."/>
            <person name="Mieczkowski P."/>
            <person name="Kruszewska J.S."/>
            <person name="Biernat P."/>
            <person name="Pawlowska J."/>
        </authorList>
    </citation>
    <scope>NUCLEOTIDE SEQUENCE [LARGE SCALE GENOMIC DNA]</scope>
    <source>
        <strain evidence="2 3">CBS 142.35</strain>
    </source>
</reference>
<evidence type="ECO:0000313" key="2">
    <source>
        <dbReference type="EMBL" id="KAG2217476.1"/>
    </source>
</evidence>
<gene>
    <name evidence="2" type="ORF">INT45_010762</name>
</gene>
<dbReference type="AlphaFoldDB" id="A0A8H7VBV6"/>
<dbReference type="InterPro" id="IPR057514">
    <property type="entry name" value="NTF2_SigF"/>
</dbReference>
<evidence type="ECO:0000313" key="3">
    <source>
        <dbReference type="Proteomes" id="UP000646827"/>
    </source>
</evidence>
<name>A0A8H7VBV6_9FUNG</name>
<dbReference type="OrthoDB" id="2249530at2759"/>
<protein>
    <recommendedName>
        <fullName evidence="1">SigF-like NTF2-like domain-containing protein</fullName>
    </recommendedName>
</protein>
<dbReference type="Pfam" id="PF24840">
    <property type="entry name" value="NTF2_SigF"/>
    <property type="match status" value="1"/>
</dbReference>
<feature type="domain" description="SigF-like NTF2-like" evidence="1">
    <location>
        <begin position="35"/>
        <end position="185"/>
    </location>
</feature>
<accession>A0A8H7VBV6</accession>
<organism evidence="2 3">
    <name type="scientific">Circinella minor</name>
    <dbReference type="NCBI Taxonomy" id="1195481"/>
    <lineage>
        <taxon>Eukaryota</taxon>
        <taxon>Fungi</taxon>
        <taxon>Fungi incertae sedis</taxon>
        <taxon>Mucoromycota</taxon>
        <taxon>Mucoromycotina</taxon>
        <taxon>Mucoromycetes</taxon>
        <taxon>Mucorales</taxon>
        <taxon>Lichtheimiaceae</taxon>
        <taxon>Circinella</taxon>
    </lineage>
</organism>
<evidence type="ECO:0000259" key="1">
    <source>
        <dbReference type="Pfam" id="PF24840"/>
    </source>
</evidence>
<dbReference type="Proteomes" id="UP000646827">
    <property type="component" value="Unassembled WGS sequence"/>
</dbReference>
<sequence length="248" mass="28626">MGFSLAPLANIFKMSDTDSDNDTQDDASASSDVLIKNIVQDLFCYDTVKRKRILEFYFIKDAIMITPFMAARNIQEISNIYGIWQNINQTEPIITNIVFDGRTAVIHYIQNICPAVLPTSRYTLKIPAITTLYFKERDGLIKIYKQQDSWTLEGIMETLPMASFWYTRIIRVLLAKVAAIAGDMYEGSSTWQQHMYSTSQQEQVILDSKTWKKQDSTIDQQQIMDEEDRKKIINNNELVDGMIFLDDN</sequence>
<keyword evidence="3" id="KW-1185">Reference proteome</keyword>
<dbReference type="EMBL" id="JAEPRB010000295">
    <property type="protein sequence ID" value="KAG2217476.1"/>
    <property type="molecule type" value="Genomic_DNA"/>
</dbReference>
<comment type="caution">
    <text evidence="2">The sequence shown here is derived from an EMBL/GenBank/DDBJ whole genome shotgun (WGS) entry which is preliminary data.</text>
</comment>
<proteinExistence type="predicted"/>